<dbReference type="InterPro" id="IPR050268">
    <property type="entry name" value="NADH-dep_flavin_reductase"/>
</dbReference>
<comment type="caution">
    <text evidence="7">The sequence shown here is derived from an EMBL/GenBank/DDBJ whole genome shotgun (WGS) entry which is preliminary data.</text>
</comment>
<evidence type="ECO:0000256" key="5">
    <source>
        <dbReference type="ARBA" id="ARBA00023004"/>
    </source>
</evidence>
<keyword evidence="5" id="KW-0408">Iron</keyword>
<dbReference type="InterPro" id="IPR002563">
    <property type="entry name" value="Flavin_Rdtase-like_dom"/>
</dbReference>
<evidence type="ECO:0000259" key="6">
    <source>
        <dbReference type="PROSITE" id="PS50903"/>
    </source>
</evidence>
<keyword evidence="4" id="KW-0560">Oxidoreductase</keyword>
<reference evidence="7 8" key="1">
    <citation type="submission" date="2018-08" db="EMBL/GenBank/DDBJ databases">
        <title>A genome reference for cultivated species of the human gut microbiota.</title>
        <authorList>
            <person name="Zou Y."/>
            <person name="Xue W."/>
            <person name="Luo G."/>
        </authorList>
    </citation>
    <scope>NUCLEOTIDE SEQUENCE [LARGE SCALE GENOMIC DNA]</scope>
    <source>
        <strain evidence="7 8">AF28-26</strain>
    </source>
</reference>
<dbReference type="EMBL" id="QRTC01000063">
    <property type="protein sequence ID" value="RGQ35619.1"/>
    <property type="molecule type" value="Genomic_DNA"/>
</dbReference>
<dbReference type="SUPFAM" id="SSF57802">
    <property type="entry name" value="Rubredoxin-like"/>
    <property type="match status" value="1"/>
</dbReference>
<dbReference type="GO" id="GO:0010181">
    <property type="term" value="F:FMN binding"/>
    <property type="evidence" value="ECO:0007669"/>
    <property type="project" value="InterPro"/>
</dbReference>
<evidence type="ECO:0000256" key="4">
    <source>
        <dbReference type="ARBA" id="ARBA00023002"/>
    </source>
</evidence>
<organism evidence="7 8">
    <name type="scientific">[Clostridium] leptum</name>
    <dbReference type="NCBI Taxonomy" id="1535"/>
    <lineage>
        <taxon>Bacteria</taxon>
        <taxon>Bacillati</taxon>
        <taxon>Bacillota</taxon>
        <taxon>Clostridia</taxon>
        <taxon>Eubacteriales</taxon>
        <taxon>Oscillospiraceae</taxon>
        <taxon>Oscillospiraceae incertae sedis</taxon>
    </lineage>
</organism>
<protein>
    <submittedName>
        <fullName evidence="7">Rubredoxin</fullName>
    </submittedName>
</protein>
<name>A0A412AUZ5_9FIRM</name>
<dbReference type="Pfam" id="PF00301">
    <property type="entry name" value="Rubredoxin"/>
    <property type="match status" value="1"/>
</dbReference>
<keyword evidence="3" id="KW-0249">Electron transport</keyword>
<dbReference type="InterPro" id="IPR012349">
    <property type="entry name" value="Split_barrel_FMN-bd"/>
</dbReference>
<accession>A0A412AUZ5</accession>
<evidence type="ECO:0000256" key="1">
    <source>
        <dbReference type="ARBA" id="ARBA00022448"/>
    </source>
</evidence>
<dbReference type="InterPro" id="IPR024935">
    <property type="entry name" value="Rubredoxin_dom"/>
</dbReference>
<dbReference type="InterPro" id="IPR024934">
    <property type="entry name" value="Rubredoxin-like_dom"/>
</dbReference>
<dbReference type="PANTHER" id="PTHR30466:SF1">
    <property type="entry name" value="FMN REDUCTASE (NADH) RUTF"/>
    <property type="match status" value="1"/>
</dbReference>
<evidence type="ECO:0000256" key="2">
    <source>
        <dbReference type="ARBA" id="ARBA00022723"/>
    </source>
</evidence>
<dbReference type="SUPFAM" id="SSF50475">
    <property type="entry name" value="FMN-binding split barrel"/>
    <property type="match status" value="1"/>
</dbReference>
<dbReference type="Gene3D" id="2.20.28.10">
    <property type="match status" value="1"/>
</dbReference>
<dbReference type="PANTHER" id="PTHR30466">
    <property type="entry name" value="FLAVIN REDUCTASE"/>
    <property type="match status" value="1"/>
</dbReference>
<dbReference type="Pfam" id="PF01613">
    <property type="entry name" value="Flavin_Reduct"/>
    <property type="match status" value="1"/>
</dbReference>
<dbReference type="PROSITE" id="PS50903">
    <property type="entry name" value="RUBREDOXIN_LIKE"/>
    <property type="match status" value="1"/>
</dbReference>
<dbReference type="Gene3D" id="2.30.110.10">
    <property type="entry name" value="Electron Transport, Fmn-binding Protein, Chain A"/>
    <property type="match status" value="1"/>
</dbReference>
<gene>
    <name evidence="7" type="ORF">DWY99_12430</name>
</gene>
<evidence type="ECO:0000313" key="8">
    <source>
        <dbReference type="Proteomes" id="UP000284751"/>
    </source>
</evidence>
<dbReference type="CDD" id="cd00730">
    <property type="entry name" value="rubredoxin"/>
    <property type="match status" value="1"/>
</dbReference>
<evidence type="ECO:0000313" key="7">
    <source>
        <dbReference type="EMBL" id="RGQ35619.1"/>
    </source>
</evidence>
<dbReference type="AlphaFoldDB" id="A0A412AUZ5"/>
<feature type="domain" description="Rubredoxin-like" evidence="6">
    <location>
        <begin position="176"/>
        <end position="217"/>
    </location>
</feature>
<keyword evidence="2" id="KW-0479">Metal-binding</keyword>
<proteinExistence type="predicted"/>
<evidence type="ECO:0000256" key="3">
    <source>
        <dbReference type="ARBA" id="ARBA00022982"/>
    </source>
</evidence>
<dbReference type="Proteomes" id="UP000284751">
    <property type="component" value="Unassembled WGS sequence"/>
</dbReference>
<sequence>MNEKILWSLSYGLYAIGVEGESCPSACIANTVFQVTAEPVILAVSIHHDNYTHQQIMKHKRFTVSVLSEDTSGAVIGALGFTTGRNTEKLKNIRYKMLQEGLPVLKENICCWMLCKVIQTVETPTHTVFFAAIEAGSERSAGKPMTYEYYHKVIKGMAPKNAPTYQPPERVEEKSTEEWICTICGYVYSDPDISFEDLHADWACPVCRAGKSMFQRK</sequence>
<dbReference type="GO" id="GO:0042602">
    <property type="term" value="F:riboflavin reductase (NADPH) activity"/>
    <property type="evidence" value="ECO:0007669"/>
    <property type="project" value="TreeGrafter"/>
</dbReference>
<dbReference type="SMART" id="SM00903">
    <property type="entry name" value="Flavin_Reduct"/>
    <property type="match status" value="1"/>
</dbReference>
<keyword evidence="1" id="KW-0813">Transport</keyword>
<dbReference type="GO" id="GO:0005506">
    <property type="term" value="F:iron ion binding"/>
    <property type="evidence" value="ECO:0007669"/>
    <property type="project" value="InterPro"/>
</dbReference>